<dbReference type="EMBL" id="JMSZ01000016">
    <property type="protein sequence ID" value="KDE40137.1"/>
    <property type="molecule type" value="Genomic_DNA"/>
</dbReference>
<dbReference type="AlphaFoldDB" id="A0A063Y6S7"/>
<dbReference type="Gene3D" id="3.20.20.140">
    <property type="entry name" value="Metal-dependent hydrolases"/>
    <property type="match status" value="1"/>
</dbReference>
<dbReference type="CDD" id="cd01317">
    <property type="entry name" value="DHOase_IIa"/>
    <property type="match status" value="1"/>
</dbReference>
<dbReference type="SUPFAM" id="SSF51556">
    <property type="entry name" value="Metallo-dependent hydrolases"/>
    <property type="match status" value="1"/>
</dbReference>
<dbReference type="GO" id="GO:0006221">
    <property type="term" value="P:pyrimidine nucleotide biosynthetic process"/>
    <property type="evidence" value="ECO:0007669"/>
    <property type="project" value="UniProtKB-KW"/>
</dbReference>
<dbReference type="Proteomes" id="UP000027318">
    <property type="component" value="Unassembled WGS sequence"/>
</dbReference>
<evidence type="ECO:0000259" key="3">
    <source>
        <dbReference type="Pfam" id="PF07969"/>
    </source>
</evidence>
<dbReference type="Pfam" id="PF12890">
    <property type="entry name" value="DHOase"/>
    <property type="match status" value="1"/>
</dbReference>
<reference evidence="5 6" key="1">
    <citation type="journal article" date="2005" name="Int. J. Syst. Evol. Microbiol.">
        <title>Nitrincola lacisaponensis gen. nov., sp. nov., a novel alkaliphilic bacterium isolated from an alkaline, saline lake.</title>
        <authorList>
            <person name="Dimitriu P.A."/>
            <person name="Shukla S.K."/>
            <person name="Conradt J."/>
            <person name="Marquez M.C."/>
            <person name="Ventosa A."/>
            <person name="Maglia A."/>
            <person name="Peyton B.M."/>
            <person name="Pinkart H.C."/>
            <person name="Mormile M.R."/>
        </authorList>
    </citation>
    <scope>NUCLEOTIDE SEQUENCE [LARGE SCALE GENOMIC DNA]</scope>
    <source>
        <strain evidence="5 6">4CA</strain>
    </source>
</reference>
<dbReference type="Pfam" id="PF07969">
    <property type="entry name" value="Amidohydro_3"/>
    <property type="match status" value="1"/>
</dbReference>
<dbReference type="SUPFAM" id="SSF51338">
    <property type="entry name" value="Composite domain of metallo-dependent hydrolases"/>
    <property type="match status" value="1"/>
</dbReference>
<dbReference type="GO" id="GO:0046872">
    <property type="term" value="F:metal ion binding"/>
    <property type="evidence" value="ECO:0007669"/>
    <property type="project" value="InterPro"/>
</dbReference>
<evidence type="ECO:0000313" key="5">
    <source>
        <dbReference type="EMBL" id="KDE40137.1"/>
    </source>
</evidence>
<protein>
    <submittedName>
        <fullName evidence="5">Dihydroorotase</fullName>
        <ecNumber evidence="5">3.5.2.3</ecNumber>
    </submittedName>
</protein>
<keyword evidence="6" id="KW-1185">Reference proteome</keyword>
<dbReference type="NCBIfam" id="TIGR00857">
    <property type="entry name" value="pyrC_multi"/>
    <property type="match status" value="1"/>
</dbReference>
<dbReference type="GO" id="GO:0004038">
    <property type="term" value="F:allantoinase activity"/>
    <property type="evidence" value="ECO:0007669"/>
    <property type="project" value="TreeGrafter"/>
</dbReference>
<keyword evidence="1" id="KW-0862">Zinc</keyword>
<dbReference type="InterPro" id="IPR011059">
    <property type="entry name" value="Metal-dep_hydrolase_composite"/>
</dbReference>
<evidence type="ECO:0000256" key="2">
    <source>
        <dbReference type="ARBA" id="ARBA00022975"/>
    </source>
</evidence>
<dbReference type="GO" id="GO:0005737">
    <property type="term" value="C:cytoplasm"/>
    <property type="evidence" value="ECO:0007669"/>
    <property type="project" value="TreeGrafter"/>
</dbReference>
<dbReference type="GO" id="GO:0004151">
    <property type="term" value="F:dihydroorotase activity"/>
    <property type="evidence" value="ECO:0007669"/>
    <property type="project" value="UniProtKB-EC"/>
</dbReference>
<dbReference type="GO" id="GO:0006145">
    <property type="term" value="P:purine nucleobase catabolic process"/>
    <property type="evidence" value="ECO:0007669"/>
    <property type="project" value="TreeGrafter"/>
</dbReference>
<gene>
    <name evidence="5" type="ORF">ADINL_0729</name>
</gene>
<comment type="caution">
    <text evidence="5">The sequence shown here is derived from an EMBL/GenBank/DDBJ whole genome shotgun (WGS) entry which is preliminary data.</text>
</comment>
<dbReference type="InterPro" id="IPR004722">
    <property type="entry name" value="DHOase"/>
</dbReference>
<dbReference type="Gene3D" id="2.30.40.10">
    <property type="entry name" value="Urease, subunit C, domain 1"/>
    <property type="match status" value="1"/>
</dbReference>
<keyword evidence="2" id="KW-0665">Pyrimidine biosynthesis</keyword>
<feature type="domain" description="Dihydroorotase catalytic" evidence="4">
    <location>
        <begin position="52"/>
        <end position="237"/>
    </location>
</feature>
<proteinExistence type="predicted"/>
<evidence type="ECO:0000313" key="6">
    <source>
        <dbReference type="Proteomes" id="UP000027318"/>
    </source>
</evidence>
<feature type="domain" description="Amidohydrolase 3" evidence="3">
    <location>
        <begin position="343"/>
        <end position="424"/>
    </location>
</feature>
<evidence type="ECO:0000256" key="1">
    <source>
        <dbReference type="ARBA" id="ARBA00022833"/>
    </source>
</evidence>
<organism evidence="5 6">
    <name type="scientific">Nitrincola lacisaponensis</name>
    <dbReference type="NCBI Taxonomy" id="267850"/>
    <lineage>
        <taxon>Bacteria</taxon>
        <taxon>Pseudomonadati</taxon>
        <taxon>Pseudomonadota</taxon>
        <taxon>Gammaproteobacteria</taxon>
        <taxon>Oceanospirillales</taxon>
        <taxon>Oceanospirillaceae</taxon>
        <taxon>Nitrincola</taxon>
    </lineage>
</organism>
<sequence length="427" mass="45121">MSMNIKITGGRVIDPASGLDQITDLYIGDGEILAIGDAPEDFHCDELIQADGQIVCPGLIDLCAHLREPGETHKGTIASETAAAAAGGITTLITPPTTRPIVDTPAVAELIQDRAADAGFTRVLPMGALTQGLQGEQLAPLHALAGSGCIAFSNARLPIKSSLNLLRCLEYAATFDLLVIFQAQDASLAVSGCMHEGANATRMGLSGIPEAAETIEVARCLLLVEQTGVRAHFGQLSCERSVQLISAAQQRGLKVTADVAVHHLILSDEQVNEFDASLHLQPPLRSALDRAGLLQGLLSHSITAICSDHQPQDLISKQAPFAETAAGLSGLETLLPLSLTLVERKLIELPQLIEKLTLAPARILGLDSGSLMPGKQADICIFDPEESWVVNAETLRSAGKNSPFSGKTLKGRVTTTLLGGRVVYRKH</sequence>
<dbReference type="NCBIfam" id="NF005791">
    <property type="entry name" value="PRK07627.1"/>
    <property type="match status" value="1"/>
</dbReference>
<dbReference type="EC" id="3.5.2.3" evidence="5"/>
<dbReference type="PANTHER" id="PTHR43668:SF2">
    <property type="entry name" value="ALLANTOINASE"/>
    <property type="match status" value="1"/>
</dbReference>
<name>A0A063Y6S7_9GAMM</name>
<dbReference type="InterPro" id="IPR032466">
    <property type="entry name" value="Metal_Hydrolase"/>
</dbReference>
<dbReference type="PANTHER" id="PTHR43668">
    <property type="entry name" value="ALLANTOINASE"/>
    <property type="match status" value="1"/>
</dbReference>
<dbReference type="InterPro" id="IPR024403">
    <property type="entry name" value="DHOase_cat"/>
</dbReference>
<dbReference type="InterPro" id="IPR050138">
    <property type="entry name" value="DHOase/Allantoinase_Hydrolase"/>
</dbReference>
<keyword evidence="5" id="KW-0378">Hydrolase</keyword>
<evidence type="ECO:0000259" key="4">
    <source>
        <dbReference type="Pfam" id="PF12890"/>
    </source>
</evidence>
<accession>A0A063Y6S7</accession>
<dbReference type="STRING" id="267850.ADINL_0729"/>
<dbReference type="PATRIC" id="fig|267850.7.peg.723"/>
<dbReference type="InterPro" id="IPR013108">
    <property type="entry name" value="Amidohydro_3"/>
</dbReference>